<sequence>MKTVRLITSPITTPTTMRTRTTIGPTIDIIIYIYII</sequence>
<dbReference type="Proteomes" id="UP000728032">
    <property type="component" value="Unassembled WGS sequence"/>
</dbReference>
<dbReference type="EMBL" id="OC928307">
    <property type="protein sequence ID" value="CAD7657682.1"/>
    <property type="molecule type" value="Genomic_DNA"/>
</dbReference>
<evidence type="ECO:0000313" key="1">
    <source>
        <dbReference type="EMBL" id="CAD7657682.1"/>
    </source>
</evidence>
<dbReference type="EMBL" id="CAJPVJ010013482">
    <property type="protein sequence ID" value="CAG2174868.1"/>
    <property type="molecule type" value="Genomic_DNA"/>
</dbReference>
<evidence type="ECO:0000313" key="2">
    <source>
        <dbReference type="Proteomes" id="UP000728032"/>
    </source>
</evidence>
<name>A0A7R9MCW2_9ACAR</name>
<organism evidence="1">
    <name type="scientific">Oppiella nova</name>
    <dbReference type="NCBI Taxonomy" id="334625"/>
    <lineage>
        <taxon>Eukaryota</taxon>
        <taxon>Metazoa</taxon>
        <taxon>Ecdysozoa</taxon>
        <taxon>Arthropoda</taxon>
        <taxon>Chelicerata</taxon>
        <taxon>Arachnida</taxon>
        <taxon>Acari</taxon>
        <taxon>Acariformes</taxon>
        <taxon>Sarcoptiformes</taxon>
        <taxon>Oribatida</taxon>
        <taxon>Brachypylina</taxon>
        <taxon>Oppioidea</taxon>
        <taxon>Oppiidae</taxon>
        <taxon>Oppiella</taxon>
    </lineage>
</organism>
<keyword evidence="2" id="KW-1185">Reference proteome</keyword>
<protein>
    <submittedName>
        <fullName evidence="1">Uncharacterized protein</fullName>
    </submittedName>
</protein>
<dbReference type="AlphaFoldDB" id="A0A7R9MCW2"/>
<proteinExistence type="predicted"/>
<accession>A0A7R9MCW2</accession>
<reference evidence="1" key="1">
    <citation type="submission" date="2020-11" db="EMBL/GenBank/DDBJ databases">
        <authorList>
            <person name="Tran Van P."/>
        </authorList>
    </citation>
    <scope>NUCLEOTIDE SEQUENCE</scope>
</reference>
<gene>
    <name evidence="1" type="ORF">ONB1V03_LOCUS14307</name>
</gene>